<keyword evidence="1 5" id="KW-0489">Methyltransferase</keyword>
<keyword evidence="3" id="KW-0949">S-adenosyl-L-methionine</keyword>
<dbReference type="InterPro" id="IPR041698">
    <property type="entry name" value="Methyltransf_25"/>
</dbReference>
<dbReference type="Pfam" id="PF13649">
    <property type="entry name" value="Methyltransf_25"/>
    <property type="match status" value="1"/>
</dbReference>
<dbReference type="InterPro" id="IPR029063">
    <property type="entry name" value="SAM-dependent_MTases_sf"/>
</dbReference>
<organism evidence="5 6">
    <name type="scientific">Pendulispora albinea</name>
    <dbReference type="NCBI Taxonomy" id="2741071"/>
    <lineage>
        <taxon>Bacteria</taxon>
        <taxon>Pseudomonadati</taxon>
        <taxon>Myxococcota</taxon>
        <taxon>Myxococcia</taxon>
        <taxon>Myxococcales</taxon>
        <taxon>Sorangiineae</taxon>
        <taxon>Pendulisporaceae</taxon>
        <taxon>Pendulispora</taxon>
    </lineage>
</organism>
<reference evidence="5 6" key="1">
    <citation type="submission" date="2021-12" db="EMBL/GenBank/DDBJ databases">
        <title>Discovery of the Pendulisporaceae a myxobacterial family with distinct sporulation behavior and unique specialized metabolism.</title>
        <authorList>
            <person name="Garcia R."/>
            <person name="Popoff A."/>
            <person name="Bader C.D."/>
            <person name="Loehr J."/>
            <person name="Walesch S."/>
            <person name="Walt C."/>
            <person name="Boldt J."/>
            <person name="Bunk B."/>
            <person name="Haeckl F.J.F.P.J."/>
            <person name="Gunesch A.P."/>
            <person name="Birkelbach J."/>
            <person name="Nuebel U."/>
            <person name="Pietschmann T."/>
            <person name="Bach T."/>
            <person name="Mueller R."/>
        </authorList>
    </citation>
    <scope>NUCLEOTIDE SEQUENCE [LARGE SCALE GENOMIC DNA]</scope>
    <source>
        <strain evidence="5 6">MSr11954</strain>
    </source>
</reference>
<keyword evidence="6" id="KW-1185">Reference proteome</keyword>
<dbReference type="GO" id="GO:0032259">
    <property type="term" value="P:methylation"/>
    <property type="evidence" value="ECO:0007669"/>
    <property type="project" value="UniProtKB-KW"/>
</dbReference>
<evidence type="ECO:0000313" key="6">
    <source>
        <dbReference type="Proteomes" id="UP001370348"/>
    </source>
</evidence>
<dbReference type="GO" id="GO:0008168">
    <property type="term" value="F:methyltransferase activity"/>
    <property type="evidence" value="ECO:0007669"/>
    <property type="project" value="UniProtKB-KW"/>
</dbReference>
<dbReference type="EMBL" id="CP089984">
    <property type="protein sequence ID" value="WXB18854.1"/>
    <property type="molecule type" value="Genomic_DNA"/>
</dbReference>
<evidence type="ECO:0000256" key="3">
    <source>
        <dbReference type="ARBA" id="ARBA00022691"/>
    </source>
</evidence>
<dbReference type="SUPFAM" id="SSF53335">
    <property type="entry name" value="S-adenosyl-L-methionine-dependent methyltransferases"/>
    <property type="match status" value="1"/>
</dbReference>
<evidence type="ECO:0000256" key="2">
    <source>
        <dbReference type="ARBA" id="ARBA00022679"/>
    </source>
</evidence>
<gene>
    <name evidence="5" type="ORF">LZC94_16645</name>
</gene>
<dbReference type="PANTHER" id="PTHR43464">
    <property type="entry name" value="METHYLTRANSFERASE"/>
    <property type="match status" value="1"/>
</dbReference>
<accession>A0ABZ2M8K7</accession>
<keyword evidence="2" id="KW-0808">Transferase</keyword>
<dbReference type="CDD" id="cd02440">
    <property type="entry name" value="AdoMet_MTases"/>
    <property type="match status" value="1"/>
</dbReference>
<dbReference type="PANTHER" id="PTHR43464:SF19">
    <property type="entry name" value="UBIQUINONE BIOSYNTHESIS O-METHYLTRANSFERASE, MITOCHONDRIAL"/>
    <property type="match status" value="1"/>
</dbReference>
<evidence type="ECO:0000313" key="5">
    <source>
        <dbReference type="EMBL" id="WXB18854.1"/>
    </source>
</evidence>
<evidence type="ECO:0000259" key="4">
    <source>
        <dbReference type="Pfam" id="PF13649"/>
    </source>
</evidence>
<proteinExistence type="predicted"/>
<sequence length="212" mass="23215">MTHDDGQAKSAADTFDALGERYEEAFRGLPAQHAALEWLRGRLAPGARVLDLGCGTGVPTASTLAGAGFHVTGIDVSPAMIAIARRQVPGATFQQADLREFESAERSWDAICAFFPLMQMSRNEIRASLRRITRWLRPGGSFVFATVPGNDENAPAIFMGQPVICSSYDTEEFLREITDAGMDVLFRATSSFTPNDPEAVPEHHLFVYAHRI</sequence>
<dbReference type="Proteomes" id="UP001370348">
    <property type="component" value="Chromosome"/>
</dbReference>
<dbReference type="RefSeq" id="WP_394828479.1">
    <property type="nucleotide sequence ID" value="NZ_CP089984.1"/>
</dbReference>
<protein>
    <submittedName>
        <fullName evidence="5">Class I SAM-dependent methyltransferase</fullName>
    </submittedName>
</protein>
<evidence type="ECO:0000256" key="1">
    <source>
        <dbReference type="ARBA" id="ARBA00022603"/>
    </source>
</evidence>
<name>A0ABZ2M8K7_9BACT</name>
<feature type="domain" description="Methyltransferase" evidence="4">
    <location>
        <begin position="49"/>
        <end position="140"/>
    </location>
</feature>
<dbReference type="Gene3D" id="3.40.50.150">
    <property type="entry name" value="Vaccinia Virus protein VP39"/>
    <property type="match status" value="1"/>
</dbReference>